<comment type="subunit">
    <text evidence="3">Heterodimer of an alpha and a beta chain.</text>
</comment>
<keyword evidence="9" id="KW-1185">Reference proteome</keyword>
<organism evidence="8 9">
    <name type="scientific">Pseudomonas shahriarae</name>
    <dbReference type="NCBI Taxonomy" id="2745512"/>
    <lineage>
        <taxon>Bacteria</taxon>
        <taxon>Pseudomonadati</taxon>
        <taxon>Pseudomonadota</taxon>
        <taxon>Gammaproteobacteria</taxon>
        <taxon>Pseudomonadales</taxon>
        <taxon>Pseudomonadaceae</taxon>
        <taxon>Pseudomonas</taxon>
    </lineage>
</organism>
<evidence type="ECO:0000256" key="7">
    <source>
        <dbReference type="SAM" id="MobiDB-lite"/>
    </source>
</evidence>
<dbReference type="PANTHER" id="PTHR33175">
    <property type="entry name" value="DNA-BINDING PROTEIN HU"/>
    <property type="match status" value="1"/>
</dbReference>
<dbReference type="PRINTS" id="PR01727">
    <property type="entry name" value="DNABINDINGHU"/>
</dbReference>
<dbReference type="InterPro" id="IPR000119">
    <property type="entry name" value="Hist_DNA-bd"/>
</dbReference>
<evidence type="ECO:0000256" key="3">
    <source>
        <dbReference type="ARBA" id="ARBA00011870"/>
    </source>
</evidence>
<name>A0A9X4BZD3_9PSED</name>
<dbReference type="Pfam" id="PF00216">
    <property type="entry name" value="Bac_DNA_binding"/>
    <property type="match status" value="1"/>
</dbReference>
<dbReference type="GO" id="GO:0003677">
    <property type="term" value="F:DNA binding"/>
    <property type="evidence" value="ECO:0007669"/>
    <property type="project" value="UniProtKB-KW"/>
</dbReference>
<dbReference type="GO" id="GO:0030261">
    <property type="term" value="P:chromosome condensation"/>
    <property type="evidence" value="ECO:0007669"/>
    <property type="project" value="UniProtKB-KW"/>
</dbReference>
<dbReference type="PANTHER" id="PTHR33175:SF3">
    <property type="entry name" value="DNA-BINDING PROTEIN HU-BETA"/>
    <property type="match status" value="1"/>
</dbReference>
<proteinExistence type="inferred from homology"/>
<evidence type="ECO:0000256" key="4">
    <source>
        <dbReference type="ARBA" id="ARBA00023067"/>
    </source>
</evidence>
<comment type="caution">
    <text evidence="8">The sequence shown here is derived from an EMBL/GenBank/DDBJ whole genome shotgun (WGS) entry which is preliminary data.</text>
</comment>
<dbReference type="EMBL" id="JAMDHA010000005">
    <property type="protein sequence ID" value="MDD1007190.1"/>
    <property type="molecule type" value="Genomic_DNA"/>
</dbReference>
<evidence type="ECO:0000256" key="5">
    <source>
        <dbReference type="ARBA" id="ARBA00023125"/>
    </source>
</evidence>
<evidence type="ECO:0000256" key="1">
    <source>
        <dbReference type="ARBA" id="ARBA00003819"/>
    </source>
</evidence>
<keyword evidence="4" id="KW-0226">DNA condensation</keyword>
<reference evidence="8 9" key="1">
    <citation type="submission" date="2022-05" db="EMBL/GenBank/DDBJ databases">
        <title>Novel Pseudomonas spp. Isolated from a Rainbow Trout Aquaculture Facility.</title>
        <authorList>
            <person name="Testerman T."/>
            <person name="Graf J."/>
        </authorList>
    </citation>
    <scope>NUCLEOTIDE SEQUENCE [LARGE SCALE GENOMIC DNA]</scope>
    <source>
        <strain evidence="8 9">ID1042</strain>
    </source>
</reference>
<dbReference type="Proteomes" id="UP001148185">
    <property type="component" value="Unassembled WGS sequence"/>
</dbReference>
<dbReference type="AlphaFoldDB" id="A0A9X4BZD3"/>
<accession>A0A9X4BZD3</accession>
<dbReference type="GO" id="GO:0030527">
    <property type="term" value="F:structural constituent of chromatin"/>
    <property type="evidence" value="ECO:0007669"/>
    <property type="project" value="InterPro"/>
</dbReference>
<evidence type="ECO:0000313" key="9">
    <source>
        <dbReference type="Proteomes" id="UP001148185"/>
    </source>
</evidence>
<dbReference type="GO" id="GO:0005829">
    <property type="term" value="C:cytosol"/>
    <property type="evidence" value="ECO:0007669"/>
    <property type="project" value="TreeGrafter"/>
</dbReference>
<sequence length="90" mass="9443">MNKNQLVEKVSASADVTKVAAGKAVDALIDAITTTLEGGGSVTLVGFGTFSVVDRPERIGRNPQSGKPMTLRARRAPTFRAGKSLKESVN</sequence>
<comment type="similarity">
    <text evidence="2 6">Belongs to the bacterial histone-like protein family.</text>
</comment>
<dbReference type="RefSeq" id="WP_103403701.1">
    <property type="nucleotide sequence ID" value="NZ_JAMDHA010000005.1"/>
</dbReference>
<dbReference type="SUPFAM" id="SSF47729">
    <property type="entry name" value="IHF-like DNA-binding proteins"/>
    <property type="match status" value="1"/>
</dbReference>
<dbReference type="InterPro" id="IPR010992">
    <property type="entry name" value="IHF-like_DNA-bd_dom_sf"/>
</dbReference>
<dbReference type="Gene3D" id="4.10.520.10">
    <property type="entry name" value="IHF-like DNA-binding proteins"/>
    <property type="match status" value="1"/>
</dbReference>
<feature type="region of interest" description="Disordered" evidence="7">
    <location>
        <begin position="56"/>
        <end position="90"/>
    </location>
</feature>
<comment type="function">
    <text evidence="1">Histone-like DNA-binding protein which is capable of wrapping DNA to stabilize it, and thus to prevent its denaturation under extreme environmental conditions.</text>
</comment>
<keyword evidence="5 8" id="KW-0238">DNA-binding</keyword>
<evidence type="ECO:0000256" key="6">
    <source>
        <dbReference type="RuleBase" id="RU003939"/>
    </source>
</evidence>
<evidence type="ECO:0000256" key="2">
    <source>
        <dbReference type="ARBA" id="ARBA00010529"/>
    </source>
</evidence>
<evidence type="ECO:0000313" key="8">
    <source>
        <dbReference type="EMBL" id="MDD1007190.1"/>
    </source>
</evidence>
<dbReference type="CDD" id="cd13831">
    <property type="entry name" value="HU"/>
    <property type="match status" value="1"/>
</dbReference>
<protein>
    <submittedName>
        <fullName evidence="8">HU family DNA-binding protein</fullName>
    </submittedName>
</protein>
<gene>
    <name evidence="8" type="ORF">M5G27_06815</name>
</gene>
<dbReference type="SMART" id="SM00411">
    <property type="entry name" value="BHL"/>
    <property type="match status" value="1"/>
</dbReference>